<evidence type="ECO:0000256" key="1">
    <source>
        <dbReference type="SAM" id="SignalP"/>
    </source>
</evidence>
<name>A0AA35Z687_LACSI</name>
<sequence length="115" mass="12752">MSLSVIFTICLFKIPFIVKIDAKSIRSNSSDAFVIGAIVDMSSRVGKEARIAMEVARDDFSAKTNQNLTLYTTNSKRNIVQAIHAVTVSFPSLAGRKPSLKLQNWKNSHSVNQEH</sequence>
<gene>
    <name evidence="2" type="ORF">LSALG_LOCUS25913</name>
</gene>
<dbReference type="EMBL" id="OX465081">
    <property type="protein sequence ID" value="CAI9286501.1"/>
    <property type="molecule type" value="Genomic_DNA"/>
</dbReference>
<proteinExistence type="predicted"/>
<keyword evidence="1" id="KW-0732">Signal</keyword>
<dbReference type="AlphaFoldDB" id="A0AA35Z687"/>
<organism evidence="2 3">
    <name type="scientific">Lactuca saligna</name>
    <name type="common">Willowleaf lettuce</name>
    <dbReference type="NCBI Taxonomy" id="75948"/>
    <lineage>
        <taxon>Eukaryota</taxon>
        <taxon>Viridiplantae</taxon>
        <taxon>Streptophyta</taxon>
        <taxon>Embryophyta</taxon>
        <taxon>Tracheophyta</taxon>
        <taxon>Spermatophyta</taxon>
        <taxon>Magnoliopsida</taxon>
        <taxon>eudicotyledons</taxon>
        <taxon>Gunneridae</taxon>
        <taxon>Pentapetalae</taxon>
        <taxon>asterids</taxon>
        <taxon>campanulids</taxon>
        <taxon>Asterales</taxon>
        <taxon>Asteraceae</taxon>
        <taxon>Cichorioideae</taxon>
        <taxon>Cichorieae</taxon>
        <taxon>Lactucinae</taxon>
        <taxon>Lactuca</taxon>
    </lineage>
</organism>
<feature type="chain" id="PRO_5041345662" evidence="1">
    <location>
        <begin position="23"/>
        <end position="115"/>
    </location>
</feature>
<protein>
    <submittedName>
        <fullName evidence="2">Uncharacterized protein</fullName>
    </submittedName>
</protein>
<evidence type="ECO:0000313" key="3">
    <source>
        <dbReference type="Proteomes" id="UP001177003"/>
    </source>
</evidence>
<feature type="signal peptide" evidence="1">
    <location>
        <begin position="1"/>
        <end position="22"/>
    </location>
</feature>
<accession>A0AA35Z687</accession>
<evidence type="ECO:0000313" key="2">
    <source>
        <dbReference type="EMBL" id="CAI9286501.1"/>
    </source>
</evidence>
<reference evidence="2" key="1">
    <citation type="submission" date="2023-04" db="EMBL/GenBank/DDBJ databases">
        <authorList>
            <person name="Vijverberg K."/>
            <person name="Xiong W."/>
            <person name="Schranz E."/>
        </authorList>
    </citation>
    <scope>NUCLEOTIDE SEQUENCE</scope>
</reference>
<keyword evidence="3" id="KW-1185">Reference proteome</keyword>
<dbReference type="Proteomes" id="UP001177003">
    <property type="component" value="Chromosome 5"/>
</dbReference>